<feature type="transmembrane region" description="Helical" evidence="1">
    <location>
        <begin position="152"/>
        <end position="176"/>
    </location>
</feature>
<feature type="transmembrane region" description="Helical" evidence="1">
    <location>
        <begin position="12"/>
        <end position="36"/>
    </location>
</feature>
<dbReference type="InterPro" id="IPR005625">
    <property type="entry name" value="PepSY-ass_TM"/>
</dbReference>
<keyword evidence="3" id="KW-1185">Reference proteome</keyword>
<gene>
    <name evidence="2" type="ORF">FVW59_00290</name>
</gene>
<sequence length="545" mass="59120">MRSDIIKLYKDVHTWTGIVSGLLLFIAFYAGAITMFEAPLQRWASPPAPFGELTPLEDSQQLIDRVLADYPDARRGYQIVFQPSAQFPARMSWQLPNPEAHDHDPPEFMHANLTADNKLIVAGSEASPVSQLVDDLHRQVGLMLPHEIAMPIMGSVALLYGVALVSGVIVLLPTLVQDLFAFRLGKNLKRLWLDFHNLLGVFSLPFHLVMALTSVIFAFHDQIYDAQEALVYRGENAFIQTARDASASPASGDKLSPALIAARLQEQQPEFEPHRMIVNDAAQRGPSLVVFGSNPRYGNRSPDGGVVGLDPYTGDIVATDYMPGMQSGWGATITSFFTLHFGSYGGNTVRWAYFFLGLGGAALFYTGNLLWLETRRKKQKKSTAAQAVEQRRSARILGPLTVGVSLGCIAGISVSIAAAKVLPALVADIGHWHTSIYYLVFVAFIGWAFLRGTALGAVDLLRAAALATGLIPLISLAALLAPGFGWNYSDGSGLVDVVASLGAIILALLGRRTAQRIRRAPHDSLWYIAPAAPLAPAEPGKLERT</sequence>
<comment type="caution">
    <text evidence="2">The sequence shown here is derived from an EMBL/GenBank/DDBJ whole genome shotgun (WGS) entry which is preliminary data.</text>
</comment>
<reference evidence="2 3" key="1">
    <citation type="submission" date="2019-08" db="EMBL/GenBank/DDBJ databases">
        <title>Parahaliea maris sp. nov., isolated from the surface seawater.</title>
        <authorList>
            <person name="Liu Y."/>
        </authorList>
    </citation>
    <scope>NUCLEOTIDE SEQUENCE [LARGE SCALE GENOMIC DNA]</scope>
    <source>
        <strain evidence="2 3">S2-26</strain>
    </source>
</reference>
<dbReference type="Proteomes" id="UP000321933">
    <property type="component" value="Unassembled WGS sequence"/>
</dbReference>
<dbReference type="EMBL" id="VRYZ01000001">
    <property type="protein sequence ID" value="TXS94398.1"/>
    <property type="molecule type" value="Genomic_DNA"/>
</dbReference>
<feature type="transmembrane region" description="Helical" evidence="1">
    <location>
        <begin position="351"/>
        <end position="372"/>
    </location>
</feature>
<evidence type="ECO:0000313" key="3">
    <source>
        <dbReference type="Proteomes" id="UP000321933"/>
    </source>
</evidence>
<dbReference type="PANTHER" id="PTHR34219:SF9">
    <property type="entry name" value="IRON-REGULATED INNER MEMBRANE PROTEIN"/>
    <property type="match status" value="1"/>
</dbReference>
<evidence type="ECO:0000313" key="2">
    <source>
        <dbReference type="EMBL" id="TXS94398.1"/>
    </source>
</evidence>
<feature type="transmembrane region" description="Helical" evidence="1">
    <location>
        <begin position="436"/>
        <end position="458"/>
    </location>
</feature>
<feature type="transmembrane region" description="Helical" evidence="1">
    <location>
        <begin position="491"/>
        <end position="509"/>
    </location>
</feature>
<accession>A0A5C9A0W5</accession>
<dbReference type="OrthoDB" id="9776609at2"/>
<name>A0A5C9A0W5_9GAMM</name>
<protein>
    <submittedName>
        <fullName evidence="2">PepSY domain-containing protein</fullName>
    </submittedName>
</protein>
<evidence type="ECO:0000256" key="1">
    <source>
        <dbReference type="SAM" id="Phobius"/>
    </source>
</evidence>
<keyword evidence="1" id="KW-0472">Membrane</keyword>
<dbReference type="RefSeq" id="WP_148062254.1">
    <property type="nucleotide sequence ID" value="NZ_VRYZ01000001.1"/>
</dbReference>
<feature type="transmembrane region" description="Helical" evidence="1">
    <location>
        <begin position="465"/>
        <end position="485"/>
    </location>
</feature>
<dbReference type="Pfam" id="PF03929">
    <property type="entry name" value="PepSY_TM"/>
    <property type="match status" value="1"/>
</dbReference>
<feature type="transmembrane region" description="Helical" evidence="1">
    <location>
        <begin position="396"/>
        <end position="416"/>
    </location>
</feature>
<dbReference type="PANTHER" id="PTHR34219">
    <property type="entry name" value="IRON-REGULATED INNER MEMBRANE PROTEIN-RELATED"/>
    <property type="match status" value="1"/>
</dbReference>
<dbReference type="AlphaFoldDB" id="A0A5C9A0W5"/>
<feature type="transmembrane region" description="Helical" evidence="1">
    <location>
        <begin position="197"/>
        <end position="219"/>
    </location>
</feature>
<organism evidence="2 3">
    <name type="scientific">Parahaliea aestuarii</name>
    <dbReference type="NCBI Taxonomy" id="1852021"/>
    <lineage>
        <taxon>Bacteria</taxon>
        <taxon>Pseudomonadati</taxon>
        <taxon>Pseudomonadota</taxon>
        <taxon>Gammaproteobacteria</taxon>
        <taxon>Cellvibrionales</taxon>
        <taxon>Halieaceae</taxon>
        <taxon>Parahaliea</taxon>
    </lineage>
</organism>
<keyword evidence="1" id="KW-0812">Transmembrane</keyword>
<keyword evidence="1" id="KW-1133">Transmembrane helix</keyword>
<proteinExistence type="predicted"/>